<dbReference type="InterPro" id="IPR011006">
    <property type="entry name" value="CheY-like_superfamily"/>
</dbReference>
<dbReference type="SUPFAM" id="SSF52172">
    <property type="entry name" value="CheY-like"/>
    <property type="match status" value="1"/>
</dbReference>
<dbReference type="Gene3D" id="3.40.50.2300">
    <property type="match status" value="1"/>
</dbReference>
<evidence type="ECO:0000259" key="3">
    <source>
        <dbReference type="PROSITE" id="PS50110"/>
    </source>
</evidence>
<dbReference type="InterPro" id="IPR001789">
    <property type="entry name" value="Sig_transdc_resp-reg_receiver"/>
</dbReference>
<keyword evidence="1 2" id="KW-0597">Phosphoprotein</keyword>
<dbReference type="PANTHER" id="PTHR44591">
    <property type="entry name" value="STRESS RESPONSE REGULATOR PROTEIN 1"/>
    <property type="match status" value="1"/>
</dbReference>
<dbReference type="PROSITE" id="PS50110">
    <property type="entry name" value="RESPONSE_REGULATORY"/>
    <property type="match status" value="1"/>
</dbReference>
<keyword evidence="7" id="KW-1185">Reference proteome</keyword>
<dbReference type="AlphaFoldDB" id="A0A089ZBP2"/>
<feature type="domain" description="Response regulatory" evidence="3">
    <location>
        <begin position="5"/>
        <end position="120"/>
    </location>
</feature>
<dbReference type="OrthoDB" id="2830at2157"/>
<sequence length="296" mass="33839">MTESRILVVEDEAIVAMGIKQKLEDLGHHVVDTVYTGEDAVETALKTEPDLILMDIVLKGNMDGIEAAAKIRKQLDIPVIYLTAYSDEEVLERARMTEPYGYIIKPFKKSELNANIEMALYKHAEDQKKSEVVKKQVLADFYDFILNSSLTTADQSEEEIKDTILKIFASRLEEDMRPRLERELGDIIEEQGLNDLESIYNAYLDWVAKFFAGFGIQTKIDAKGHVHLFKFLNCPWIEDAKKKPIFCLNCQSMMQQTFDWTGMEGKVEKRTTIADGADSCTFKFNVPFMKKEKPTP</sequence>
<dbReference type="Proteomes" id="UP000062768">
    <property type="component" value="Chromosome I"/>
</dbReference>
<dbReference type="PANTHER" id="PTHR44591:SF3">
    <property type="entry name" value="RESPONSE REGULATORY DOMAIN-CONTAINING PROTEIN"/>
    <property type="match status" value="1"/>
</dbReference>
<name>A0A089ZBP2_METFO</name>
<evidence type="ECO:0000256" key="2">
    <source>
        <dbReference type="PROSITE-ProRule" id="PRU00169"/>
    </source>
</evidence>
<evidence type="ECO:0000313" key="6">
    <source>
        <dbReference type="Proteomes" id="UP000029661"/>
    </source>
</evidence>
<evidence type="ECO:0000313" key="7">
    <source>
        <dbReference type="Proteomes" id="UP000062768"/>
    </source>
</evidence>
<dbReference type="PATRIC" id="fig|2162.10.peg.949"/>
<dbReference type="EMBL" id="LN734822">
    <property type="protein sequence ID" value="CEL24544.1"/>
    <property type="molecule type" value="Genomic_DNA"/>
</dbReference>
<evidence type="ECO:0000256" key="1">
    <source>
        <dbReference type="ARBA" id="ARBA00022553"/>
    </source>
</evidence>
<proteinExistence type="predicted"/>
<organism evidence="4 6">
    <name type="scientific">Methanobacterium formicicum</name>
    <dbReference type="NCBI Taxonomy" id="2162"/>
    <lineage>
        <taxon>Archaea</taxon>
        <taxon>Methanobacteriati</taxon>
        <taxon>Methanobacteriota</taxon>
        <taxon>Methanomada group</taxon>
        <taxon>Methanobacteria</taxon>
        <taxon>Methanobacteriales</taxon>
        <taxon>Methanobacteriaceae</taxon>
        <taxon>Methanobacterium</taxon>
    </lineage>
</organism>
<dbReference type="STRING" id="2162.BRM9_1407"/>
<reference evidence="4" key="1">
    <citation type="submission" date="2013-12" db="EMBL/GenBank/DDBJ databases">
        <title>The complete genome sequence of Methanobacterium sp. BRM9.</title>
        <authorList>
            <consortium name="Pastoral Greenhouse Gas Research Consortium"/>
            <person name="Kelly W.J."/>
            <person name="Leahy S.C."/>
            <person name="Perry R."/>
            <person name="Li D."/>
            <person name="Altermann E."/>
            <person name="Lambie S.C."/>
            <person name="Attwood G.T."/>
        </authorList>
    </citation>
    <scope>NUCLEOTIDE SEQUENCE [LARGE SCALE GENOMIC DNA]</scope>
    <source>
        <strain evidence="4">BRM9</strain>
    </source>
</reference>
<feature type="modified residue" description="4-aspartylphosphate" evidence="2">
    <location>
        <position position="55"/>
    </location>
</feature>
<dbReference type="EMBL" id="CP006933">
    <property type="protein sequence ID" value="AIS32221.1"/>
    <property type="molecule type" value="Genomic_DNA"/>
</dbReference>
<dbReference type="GO" id="GO:0000160">
    <property type="term" value="P:phosphorelay signal transduction system"/>
    <property type="evidence" value="ECO:0007669"/>
    <property type="project" value="InterPro"/>
</dbReference>
<dbReference type="Pfam" id="PF18546">
    <property type="entry name" value="MetOD1"/>
    <property type="match status" value="1"/>
</dbReference>
<dbReference type="KEGG" id="mfc:BRM9_1407"/>
<dbReference type="InterPro" id="IPR041359">
    <property type="entry name" value="MetOD1"/>
</dbReference>
<dbReference type="InterPro" id="IPR050595">
    <property type="entry name" value="Bact_response_regulator"/>
</dbReference>
<dbReference type="Pfam" id="PF00072">
    <property type="entry name" value="Response_reg"/>
    <property type="match status" value="1"/>
</dbReference>
<evidence type="ECO:0000313" key="4">
    <source>
        <dbReference type="EMBL" id="AIS32221.1"/>
    </source>
</evidence>
<dbReference type="GeneID" id="26739156"/>
<accession>A0A089ZBP2</accession>
<dbReference type="RefSeq" id="WP_048085266.1">
    <property type="nucleotide sequence ID" value="NZ_CP006933.1"/>
</dbReference>
<dbReference type="CDD" id="cd17534">
    <property type="entry name" value="REC_DC-like"/>
    <property type="match status" value="1"/>
</dbReference>
<reference evidence="5" key="2">
    <citation type="submission" date="2014-09" db="EMBL/GenBank/DDBJ databases">
        <authorList>
            <person name="Bishop-Lilly K.A."/>
            <person name="Broomall S.M."/>
            <person name="Chain P.S."/>
            <person name="Chertkov O."/>
            <person name="Coyne S.R."/>
            <person name="Daligault H.E."/>
            <person name="Davenport K.W."/>
            <person name="Erkkila T."/>
            <person name="Frey K.G."/>
            <person name="Gibbons H.S."/>
            <person name="Gu W."/>
            <person name="Jaissle J."/>
            <person name="Johnson S.L."/>
            <person name="Koroleva G.I."/>
            <person name="Ladner J.T."/>
            <person name="Lo C.-C."/>
            <person name="Minogue T.D."/>
            <person name="Munk C."/>
            <person name="Palacios G.F."/>
            <person name="Redden C.L."/>
            <person name="Rosenzweig C.N."/>
            <person name="Scholz M.B."/>
            <person name="Teshima H."/>
            <person name="Xu Y."/>
        </authorList>
    </citation>
    <scope>NUCLEOTIDE SEQUENCE</scope>
    <source>
        <strain evidence="5">Mb9</strain>
    </source>
</reference>
<gene>
    <name evidence="4" type="ORF">BRM9_1407</name>
    <name evidence="5" type="ORF">MB9_0904</name>
</gene>
<evidence type="ECO:0000313" key="5">
    <source>
        <dbReference type="EMBL" id="CEL24544.1"/>
    </source>
</evidence>
<dbReference type="SMART" id="SM00448">
    <property type="entry name" value="REC"/>
    <property type="match status" value="1"/>
</dbReference>
<protein>
    <submittedName>
        <fullName evidence="4">Response regulator domain-containing protein</fullName>
    </submittedName>
    <submittedName>
        <fullName evidence="5">Response regulator receiver protein</fullName>
    </submittedName>
</protein>
<dbReference type="Proteomes" id="UP000029661">
    <property type="component" value="Chromosome"/>
</dbReference>